<evidence type="ECO:0000256" key="8">
    <source>
        <dbReference type="ARBA" id="ARBA00038436"/>
    </source>
</evidence>
<dbReference type="STRING" id="930146.SAMN05192533_103175"/>
<dbReference type="PANTHER" id="PTHR35011">
    <property type="entry name" value="2,3-DIKETO-L-GULONATE TRAP TRANSPORTER SMALL PERMEASE PROTEIN YIAM"/>
    <property type="match status" value="1"/>
</dbReference>
<keyword evidence="12" id="KW-1185">Reference proteome</keyword>
<dbReference type="AlphaFoldDB" id="A0A1H7YZB0"/>
<evidence type="ECO:0000256" key="4">
    <source>
        <dbReference type="ARBA" id="ARBA00022519"/>
    </source>
</evidence>
<dbReference type="OrthoDB" id="2086825at2"/>
<keyword evidence="4" id="KW-0997">Cell inner membrane</keyword>
<dbReference type="Pfam" id="PF04290">
    <property type="entry name" value="DctQ"/>
    <property type="match status" value="1"/>
</dbReference>
<gene>
    <name evidence="11" type="ORF">SAMN05192533_103175</name>
</gene>
<comment type="similarity">
    <text evidence="8">Belongs to the TRAP transporter small permease family.</text>
</comment>
<reference evidence="12" key="1">
    <citation type="submission" date="2016-10" db="EMBL/GenBank/DDBJ databases">
        <authorList>
            <person name="Varghese N."/>
            <person name="Submissions S."/>
        </authorList>
    </citation>
    <scope>NUCLEOTIDE SEQUENCE [LARGE SCALE GENOMIC DNA]</scope>
    <source>
        <strain evidence="12">B48,IBRC-M 10115,DSM 25386,CECT 8001</strain>
    </source>
</reference>
<evidence type="ECO:0000256" key="3">
    <source>
        <dbReference type="ARBA" id="ARBA00022475"/>
    </source>
</evidence>
<dbReference type="Proteomes" id="UP000198553">
    <property type="component" value="Unassembled WGS sequence"/>
</dbReference>
<protein>
    <submittedName>
        <fullName evidence="11">TRAP-type C4-dicarboxylate transport system, small permease component</fullName>
    </submittedName>
</protein>
<accession>A0A1H7YZB0</accession>
<evidence type="ECO:0000256" key="2">
    <source>
        <dbReference type="ARBA" id="ARBA00022448"/>
    </source>
</evidence>
<evidence type="ECO:0000259" key="10">
    <source>
        <dbReference type="Pfam" id="PF04290"/>
    </source>
</evidence>
<feature type="domain" description="Tripartite ATP-independent periplasmic transporters DctQ component" evidence="10">
    <location>
        <begin position="24"/>
        <end position="153"/>
    </location>
</feature>
<keyword evidence="6 9" id="KW-1133">Transmembrane helix</keyword>
<organism evidence="11 12">
    <name type="scientific">Mesobacillus persicus</name>
    <dbReference type="NCBI Taxonomy" id="930146"/>
    <lineage>
        <taxon>Bacteria</taxon>
        <taxon>Bacillati</taxon>
        <taxon>Bacillota</taxon>
        <taxon>Bacilli</taxon>
        <taxon>Bacillales</taxon>
        <taxon>Bacillaceae</taxon>
        <taxon>Mesobacillus</taxon>
    </lineage>
</organism>
<evidence type="ECO:0000256" key="6">
    <source>
        <dbReference type="ARBA" id="ARBA00022989"/>
    </source>
</evidence>
<dbReference type="InterPro" id="IPR055348">
    <property type="entry name" value="DctQ"/>
</dbReference>
<feature type="transmembrane region" description="Helical" evidence="9">
    <location>
        <begin position="87"/>
        <end position="108"/>
    </location>
</feature>
<evidence type="ECO:0000256" key="5">
    <source>
        <dbReference type="ARBA" id="ARBA00022692"/>
    </source>
</evidence>
<comment type="subcellular location">
    <subcellularLocation>
        <location evidence="1">Cell inner membrane</location>
        <topology evidence="1">Multi-pass membrane protein</topology>
    </subcellularLocation>
</comment>
<sequence length="158" mass="18277">MAKKLVNLLNLFIKWILIILFFLLVVVVFLQVLFRFVLEQPLAWTEELSRYLLVWITFLGAAYGMSIKAHPSIEILFDKAGANLKKVLQVVTTILIIFFFWQVIVNSFEAIERSMAQTSPVLRIPMGLVYTVIPISSVLFVINLLFVVITEWRKEETN</sequence>
<proteinExistence type="inferred from homology"/>
<dbReference type="GO" id="GO:0015740">
    <property type="term" value="P:C4-dicarboxylate transport"/>
    <property type="evidence" value="ECO:0007669"/>
    <property type="project" value="TreeGrafter"/>
</dbReference>
<dbReference type="PANTHER" id="PTHR35011:SF2">
    <property type="entry name" value="2,3-DIKETO-L-GULONATE TRAP TRANSPORTER SMALL PERMEASE PROTEIN YIAM"/>
    <property type="match status" value="1"/>
</dbReference>
<keyword evidence="3" id="KW-1003">Cell membrane</keyword>
<dbReference type="GO" id="GO:0022857">
    <property type="term" value="F:transmembrane transporter activity"/>
    <property type="evidence" value="ECO:0007669"/>
    <property type="project" value="TreeGrafter"/>
</dbReference>
<keyword evidence="7 9" id="KW-0472">Membrane</keyword>
<evidence type="ECO:0000256" key="1">
    <source>
        <dbReference type="ARBA" id="ARBA00004429"/>
    </source>
</evidence>
<evidence type="ECO:0000256" key="9">
    <source>
        <dbReference type="SAM" id="Phobius"/>
    </source>
</evidence>
<feature type="transmembrane region" description="Helical" evidence="9">
    <location>
        <begin position="128"/>
        <end position="149"/>
    </location>
</feature>
<dbReference type="RefSeq" id="WP_090742260.1">
    <property type="nucleotide sequence ID" value="NZ_FOBW01000003.1"/>
</dbReference>
<keyword evidence="2" id="KW-0813">Transport</keyword>
<evidence type="ECO:0000313" key="11">
    <source>
        <dbReference type="EMBL" id="SEM50587.1"/>
    </source>
</evidence>
<keyword evidence="5 9" id="KW-0812">Transmembrane</keyword>
<dbReference type="InterPro" id="IPR007387">
    <property type="entry name" value="TRAP_DctQ"/>
</dbReference>
<evidence type="ECO:0000313" key="12">
    <source>
        <dbReference type="Proteomes" id="UP000198553"/>
    </source>
</evidence>
<feature type="transmembrane region" description="Helical" evidence="9">
    <location>
        <begin position="12"/>
        <end position="36"/>
    </location>
</feature>
<evidence type="ECO:0000256" key="7">
    <source>
        <dbReference type="ARBA" id="ARBA00023136"/>
    </source>
</evidence>
<dbReference type="EMBL" id="FOBW01000003">
    <property type="protein sequence ID" value="SEM50587.1"/>
    <property type="molecule type" value="Genomic_DNA"/>
</dbReference>
<name>A0A1H7YZB0_9BACI</name>
<dbReference type="GO" id="GO:0005886">
    <property type="term" value="C:plasma membrane"/>
    <property type="evidence" value="ECO:0007669"/>
    <property type="project" value="UniProtKB-SubCell"/>
</dbReference>
<feature type="transmembrane region" description="Helical" evidence="9">
    <location>
        <begin position="48"/>
        <end position="66"/>
    </location>
</feature>